<dbReference type="Pfam" id="PF07793">
    <property type="entry name" value="DUF1631"/>
    <property type="match status" value="1"/>
</dbReference>
<organism evidence="2 3">
    <name type="scientific">Ramlibacter lithotrophicus</name>
    <dbReference type="NCBI Taxonomy" id="2606681"/>
    <lineage>
        <taxon>Bacteria</taxon>
        <taxon>Pseudomonadati</taxon>
        <taxon>Pseudomonadota</taxon>
        <taxon>Betaproteobacteria</taxon>
        <taxon>Burkholderiales</taxon>
        <taxon>Comamonadaceae</taxon>
        <taxon>Ramlibacter</taxon>
    </lineage>
</organism>
<protein>
    <submittedName>
        <fullName evidence="2">DUF1631 domain-containing protein</fullName>
    </submittedName>
</protein>
<evidence type="ECO:0000313" key="2">
    <source>
        <dbReference type="EMBL" id="NKE67487.1"/>
    </source>
</evidence>
<dbReference type="EMBL" id="VTOX01000006">
    <property type="protein sequence ID" value="NKE67487.1"/>
    <property type="molecule type" value="Genomic_DNA"/>
</dbReference>
<sequence>MAKLLKFRIGVSDDPTAREPSLNDCLDAVLQQADLLITDVLNGLVFASAPTAARRSALLQAPGTQAAIQQLSANAKAVGATWRTELTRIVYEGGGKEQVHTEALRFEDLRLFEQSEIDQSIEVARAHQEVSHAVDDVLPPLDALVSTLLGWRTIQPGLNPLRPDAFVRALQACLATHVPDAAVREVLIAPAAGLLGVNLNKLYRELADWLRSCGVEPAVPLGGRLEQGTGAHGKPVADSVARTLLTLDRLRKLLAGDFDPQAGRPEFLYTVPASMAMLQEMKGVDALVQKLEQRPRPPAPDPAERDMLAEAPAPAETPRIGLQLGEEVVRMMFDNLERDKRLLPEFKRQLKAMEPGVHKLAKQDSRFFSDRTHPARQFLDRITQRSLAFTDEKDPGWRRFVVTVEDSVRWLGSKVVDAETFDELIRHLDEQWTGHDDVVRGKREEAARALLHAEQRNLLAQKLAAEFAQAAEGLGVADFVIDFLKGSWSQVVAEVQLSCADGSDDPYGYRALVDDLVWSVQKSTAQRGRARRLVQMIPGLLSKLREGLDRIQYPPELTARFFNNLITIHRAAVHEGRDKTSKAAADAVEAEASRFDDSEQSIWLDSQESEESGFVPDEAFSAEKPAAAQLEQQEPAGPVRPGEWHTGTWVELLVNGAWVRAQLTWASPHATLYMFTAQSGSAHSMSRRSLDRLLAQGHIRIVAERNLVDEALDQVAKAALHNSVQGKT</sequence>
<gene>
    <name evidence="2" type="ORF">RAMLITH_16810</name>
</gene>
<proteinExistence type="predicted"/>
<dbReference type="InterPro" id="IPR012434">
    <property type="entry name" value="DUF1631"/>
</dbReference>
<reference evidence="2 3" key="1">
    <citation type="journal article" date="2020" name="Nature">
        <title>Bacterial chemolithoautotrophy via manganese oxidation.</title>
        <authorList>
            <person name="Yu H."/>
            <person name="Leadbetter J.R."/>
        </authorList>
    </citation>
    <scope>NUCLEOTIDE SEQUENCE [LARGE SCALE GENOMIC DNA]</scope>
    <source>
        <strain evidence="2 3">RBP-1</strain>
    </source>
</reference>
<dbReference type="AlphaFoldDB" id="A0A7X6DHZ1"/>
<dbReference type="Proteomes" id="UP000521868">
    <property type="component" value="Unassembled WGS sequence"/>
</dbReference>
<feature type="region of interest" description="Disordered" evidence="1">
    <location>
        <begin position="578"/>
        <end position="608"/>
    </location>
</feature>
<evidence type="ECO:0000313" key="3">
    <source>
        <dbReference type="Proteomes" id="UP000521868"/>
    </source>
</evidence>
<name>A0A7X6DHZ1_9BURK</name>
<keyword evidence="3" id="KW-1185">Reference proteome</keyword>
<comment type="caution">
    <text evidence="2">The sequence shown here is derived from an EMBL/GenBank/DDBJ whole genome shotgun (WGS) entry which is preliminary data.</text>
</comment>
<dbReference type="RefSeq" id="WP_168108612.1">
    <property type="nucleotide sequence ID" value="NZ_VTOX01000006.1"/>
</dbReference>
<evidence type="ECO:0000256" key="1">
    <source>
        <dbReference type="SAM" id="MobiDB-lite"/>
    </source>
</evidence>
<accession>A0A7X6DHZ1</accession>